<reference evidence="1 2" key="1">
    <citation type="submission" date="2023-01" db="EMBL/GenBank/DDBJ databases">
        <title>Analysis of 21 Apiospora genomes using comparative genomics revels a genus with tremendous synthesis potential of carbohydrate active enzymes and secondary metabolites.</title>
        <authorList>
            <person name="Sorensen T."/>
        </authorList>
    </citation>
    <scope>NUCLEOTIDE SEQUENCE [LARGE SCALE GENOMIC DNA]</scope>
    <source>
        <strain evidence="1 2">CBS 135458</strain>
    </source>
</reference>
<evidence type="ECO:0000313" key="1">
    <source>
        <dbReference type="EMBL" id="KAK8070309.1"/>
    </source>
</evidence>
<gene>
    <name evidence="1" type="ORF">PG994_006925</name>
</gene>
<dbReference type="GeneID" id="92091397"/>
<evidence type="ECO:0000313" key="2">
    <source>
        <dbReference type="Proteomes" id="UP001480595"/>
    </source>
</evidence>
<accession>A0ABR1VK37</accession>
<dbReference type="Proteomes" id="UP001480595">
    <property type="component" value="Unassembled WGS sequence"/>
</dbReference>
<dbReference type="EMBL" id="JAQQWL010000006">
    <property type="protein sequence ID" value="KAK8070309.1"/>
    <property type="molecule type" value="Genomic_DNA"/>
</dbReference>
<protein>
    <submittedName>
        <fullName evidence="1">Uncharacterized protein</fullName>
    </submittedName>
</protein>
<organism evidence="1 2">
    <name type="scientific">Apiospora phragmitis</name>
    <dbReference type="NCBI Taxonomy" id="2905665"/>
    <lineage>
        <taxon>Eukaryota</taxon>
        <taxon>Fungi</taxon>
        <taxon>Dikarya</taxon>
        <taxon>Ascomycota</taxon>
        <taxon>Pezizomycotina</taxon>
        <taxon>Sordariomycetes</taxon>
        <taxon>Xylariomycetidae</taxon>
        <taxon>Amphisphaeriales</taxon>
        <taxon>Apiosporaceae</taxon>
        <taxon>Apiospora</taxon>
    </lineage>
</organism>
<dbReference type="RefSeq" id="XP_066717603.1">
    <property type="nucleotide sequence ID" value="XM_066858334.1"/>
</dbReference>
<comment type="caution">
    <text evidence="1">The sequence shown here is derived from an EMBL/GenBank/DDBJ whole genome shotgun (WGS) entry which is preliminary data.</text>
</comment>
<keyword evidence="2" id="KW-1185">Reference proteome</keyword>
<name>A0ABR1VK37_9PEZI</name>
<proteinExistence type="predicted"/>
<sequence>MIKILSKDFKDLNRYEEITAGYLKSIAYFVKKDIPISFLPAAEDEINKNEAINTFQVYAFILDRGILDRFDVYRLVRFVMRNWI</sequence>